<dbReference type="EMBL" id="JAEACU010000010">
    <property type="protein sequence ID" value="KAH7516751.1"/>
    <property type="molecule type" value="Genomic_DNA"/>
</dbReference>
<dbReference type="InterPro" id="IPR001611">
    <property type="entry name" value="Leu-rich_rpt"/>
</dbReference>
<dbReference type="InterPro" id="IPR058546">
    <property type="entry name" value="RPS4B/Roq1-like_LRR"/>
</dbReference>
<dbReference type="PANTHER" id="PTHR45752">
    <property type="entry name" value="LEUCINE-RICH REPEAT-CONTAINING"/>
    <property type="match status" value="1"/>
</dbReference>
<reference evidence="3" key="1">
    <citation type="journal article" date="2021" name="Front. Plant Sci.">
        <title>Chromosome-Scale Genome Assembly for Chinese Sour Jujube and Insights Into Its Genome Evolution and Domestication Signature.</title>
        <authorList>
            <person name="Shen L.-Y."/>
            <person name="Luo H."/>
            <person name="Wang X.-L."/>
            <person name="Wang X.-M."/>
            <person name="Qiu X.-J."/>
            <person name="Liu H."/>
            <person name="Zhou S.-S."/>
            <person name="Jia K.-H."/>
            <person name="Nie S."/>
            <person name="Bao Y.-T."/>
            <person name="Zhang R.-G."/>
            <person name="Yun Q.-Z."/>
            <person name="Chai Y.-H."/>
            <person name="Lu J.-Y."/>
            <person name="Li Y."/>
            <person name="Zhao S.-W."/>
            <person name="Mao J.-F."/>
            <person name="Jia S.-G."/>
            <person name="Mao Y.-M."/>
        </authorList>
    </citation>
    <scope>NUCLEOTIDE SEQUENCE</scope>
    <source>
        <strain evidence="3">AT0</strain>
        <tissue evidence="3">Leaf</tissue>
    </source>
</reference>
<dbReference type="InterPro" id="IPR050715">
    <property type="entry name" value="LRR-SigEffector_domain"/>
</dbReference>
<evidence type="ECO:0000313" key="3">
    <source>
        <dbReference type="EMBL" id="KAH7516751.1"/>
    </source>
</evidence>
<dbReference type="Gene3D" id="3.80.10.10">
    <property type="entry name" value="Ribonuclease Inhibitor"/>
    <property type="match status" value="1"/>
</dbReference>
<keyword evidence="1" id="KW-0611">Plant defense</keyword>
<dbReference type="PANTHER" id="PTHR45752:SF168">
    <property type="entry name" value="DISEASE RESISTANCE PROTEIN RGA1"/>
    <property type="match status" value="1"/>
</dbReference>
<dbReference type="SUPFAM" id="SSF52058">
    <property type="entry name" value="L domain-like"/>
    <property type="match status" value="1"/>
</dbReference>
<sequence>MLLNLKGYESIDGLPKGICFNFFETFILSGCTKLDRFPEIVGDTSHFFTSLENLNISGCSLIDQLPENIGILEKLEKLDACRTAIRKAPSSIVHLKNLKTLCFTQCSGVVGGSPSQCSSESNISFPLPKSFSGLSSLTCLSLAECNLEEAAIPEDIGCLTLLEHLELSGNNFMSLPDSISQLSNLRRFSVDNCRKLGSLPKLPLNVKHVQANDCPMLNDHMTIWPSDEGFRFIDCRNSVKAEGCLTHHPLPMPEEHIATLFPKFIKILRLCCLENPLEIESFNDFKVGFYQLCVYVPKTSFPIAGFVSGWFFHQSAGCNVVCYLPANILDDKSWIGLSLYATLKMSPSDLLKNYSDSKIAPPLLHIDLHSHGSSISHIKTLDNLPITPHSQQLFLFHIPQVYFEEHQLNRCWGISALFRTSIPNVEVERCGIQAIYEKDLENVIEMITECQLGCADNEQLCYQAYEMLVESIIDTFQFVKAKTKEQEMPIHSSYFSQREDESLQTNMFVLSANM</sequence>
<dbReference type="AlphaFoldDB" id="A0A978UPJ9"/>
<organism evidence="3 4">
    <name type="scientific">Ziziphus jujuba var. spinosa</name>
    <dbReference type="NCBI Taxonomy" id="714518"/>
    <lineage>
        <taxon>Eukaryota</taxon>
        <taxon>Viridiplantae</taxon>
        <taxon>Streptophyta</taxon>
        <taxon>Embryophyta</taxon>
        <taxon>Tracheophyta</taxon>
        <taxon>Spermatophyta</taxon>
        <taxon>Magnoliopsida</taxon>
        <taxon>eudicotyledons</taxon>
        <taxon>Gunneridae</taxon>
        <taxon>Pentapetalae</taxon>
        <taxon>rosids</taxon>
        <taxon>fabids</taxon>
        <taxon>Rosales</taxon>
        <taxon>Rhamnaceae</taxon>
        <taxon>Paliureae</taxon>
        <taxon>Ziziphus</taxon>
    </lineage>
</organism>
<dbReference type="PROSITE" id="PS51450">
    <property type="entry name" value="LRR"/>
    <property type="match status" value="1"/>
</dbReference>
<dbReference type="Pfam" id="PF23286">
    <property type="entry name" value="LRR_13"/>
    <property type="match status" value="1"/>
</dbReference>
<dbReference type="Proteomes" id="UP000813462">
    <property type="component" value="Unassembled WGS sequence"/>
</dbReference>
<protein>
    <recommendedName>
        <fullName evidence="2">Disease resistance protein RPS4B/Roq1-like leucine-rich repeats domain-containing protein</fullName>
    </recommendedName>
</protein>
<evidence type="ECO:0000256" key="1">
    <source>
        <dbReference type="ARBA" id="ARBA00022821"/>
    </source>
</evidence>
<comment type="caution">
    <text evidence="3">The sequence shown here is derived from an EMBL/GenBank/DDBJ whole genome shotgun (WGS) entry which is preliminary data.</text>
</comment>
<dbReference type="InterPro" id="IPR032675">
    <property type="entry name" value="LRR_dom_sf"/>
</dbReference>
<feature type="domain" description="Disease resistance protein RPS4B/Roq1-like leucine-rich repeats" evidence="2">
    <location>
        <begin position="24"/>
        <end position="203"/>
    </location>
</feature>
<gene>
    <name evidence="3" type="ORF">FEM48_Zijuj10G0168100</name>
</gene>
<accession>A0A978UPJ9</accession>
<proteinExistence type="predicted"/>
<evidence type="ECO:0000259" key="2">
    <source>
        <dbReference type="Pfam" id="PF23286"/>
    </source>
</evidence>
<evidence type="ECO:0000313" key="4">
    <source>
        <dbReference type="Proteomes" id="UP000813462"/>
    </source>
</evidence>
<name>A0A978UPJ9_ZIZJJ</name>